<dbReference type="PROSITE" id="PS51195">
    <property type="entry name" value="Q_MOTIF"/>
    <property type="match status" value="1"/>
</dbReference>
<comment type="catalytic activity">
    <reaction evidence="11">
        <text>ATP + H2O = ADP + phosphate + H(+)</text>
        <dbReference type="Rhea" id="RHEA:13065"/>
        <dbReference type="ChEBI" id="CHEBI:15377"/>
        <dbReference type="ChEBI" id="CHEBI:15378"/>
        <dbReference type="ChEBI" id="CHEBI:30616"/>
        <dbReference type="ChEBI" id="CHEBI:43474"/>
        <dbReference type="ChEBI" id="CHEBI:456216"/>
        <dbReference type="EC" id="3.6.4.13"/>
    </reaction>
</comment>
<keyword evidence="2" id="KW-0690">Ribosome biogenesis</keyword>
<feature type="compositionally biased region" description="Basic and acidic residues" evidence="12">
    <location>
        <begin position="715"/>
        <end position="738"/>
    </location>
</feature>
<feature type="domain" description="DEAD-box RNA helicase Q" evidence="15">
    <location>
        <begin position="5"/>
        <end position="33"/>
    </location>
</feature>
<comment type="caution">
    <text evidence="16">The sequence shown here is derived from an EMBL/GenBank/DDBJ whole genome shotgun (WGS) entry which is preliminary data.</text>
</comment>
<keyword evidence="4 10" id="KW-0547">Nucleotide-binding</keyword>
<dbReference type="SUPFAM" id="SSF52540">
    <property type="entry name" value="P-loop containing nucleoside triphosphate hydrolases"/>
    <property type="match status" value="1"/>
</dbReference>
<evidence type="ECO:0000256" key="5">
    <source>
        <dbReference type="ARBA" id="ARBA00022801"/>
    </source>
</evidence>
<sequence>MDTPTNFSDLELSEQTQKGLQMAHFTKMTDIQKASIPKALEGRDILGAAKTGSGKTLAFIVPVLEKLYKEDWNAYDGLGALIISPTRELALQIFEVLRKVGKKHSFSAGLLIGGKDLKQEQERVSRMNILICTPGRLLQHMDQTPEFDCSNLKVLVLDEADRILDIGFEKTVNAIIENLPKKRQTLLFSATQTKAVKDLARLSVKDAEYVAVHEKSDSSTPQNLNQSYIVCPLPNKLDTLFSFLKTHLKSKILVFLASCKQVRYVFEAFCKMQPGIPLLSLHGKQSQAKRMAIFDQFSKRPDGCLFATDIAARGLDIPAVDWVVQLDCPDDTATYIHRVGRTARYGATGHALLILLPTEKEGMLKELEQKKVPIKEIKVNPKKTVSIKNQLASICSERPDLKYLAQKSNKEIFDVHALPFDEFAQSLGLLGAPNVKFKKQANKNKSRQVEALDNKKVPIPVSGKKKAIELASRVSSDEDEPEEEKPAKAKTRTDKMFAQKNLTVLSSHYDKLKEKEEESDDELLTIARKDHEISDDEDTKLNKLQSKRSQKKIKKLLDERGLGTKLKFTDEGEAFDQFKVETLGEFEKEKKIDERTKEYLETTTEKMKLEDAVDKIKAKEKLKEMKRARKLKEKQLRREESGPVQVTLGEPNEDDDVMVGSDYQGSDAGSFNGSFENINSGSDYGSDGEDNENYDDYELMDSEEDERPTPKPTKRKTEPAERDSKKKRMLSDLDKDSLETLALSLLQ</sequence>
<evidence type="ECO:0000256" key="2">
    <source>
        <dbReference type="ARBA" id="ARBA00022517"/>
    </source>
</evidence>
<evidence type="ECO:0000256" key="7">
    <source>
        <dbReference type="ARBA" id="ARBA00022840"/>
    </source>
</evidence>
<evidence type="ECO:0000259" key="13">
    <source>
        <dbReference type="PROSITE" id="PS51192"/>
    </source>
</evidence>
<keyword evidence="5 10" id="KW-0378">Hydrolase</keyword>
<keyword evidence="6 10" id="KW-0347">Helicase</keyword>
<dbReference type="SMART" id="SM01178">
    <property type="entry name" value="DUF4217"/>
    <property type="match status" value="1"/>
</dbReference>
<dbReference type="InterPro" id="IPR014001">
    <property type="entry name" value="Helicase_ATP-bd"/>
</dbReference>
<protein>
    <recommendedName>
        <fullName evidence="11">ATP-dependent RNA helicase</fullName>
        <ecNumber evidence="11">3.6.4.13</ecNumber>
    </recommendedName>
</protein>
<evidence type="ECO:0000256" key="6">
    <source>
        <dbReference type="ARBA" id="ARBA00022806"/>
    </source>
</evidence>
<dbReference type="GO" id="GO:0003724">
    <property type="term" value="F:RNA helicase activity"/>
    <property type="evidence" value="ECO:0007669"/>
    <property type="project" value="UniProtKB-EC"/>
</dbReference>
<evidence type="ECO:0000313" key="16">
    <source>
        <dbReference type="EMBL" id="KAJ3259852.1"/>
    </source>
</evidence>
<dbReference type="SMART" id="SM00487">
    <property type="entry name" value="DEXDc"/>
    <property type="match status" value="1"/>
</dbReference>
<dbReference type="GO" id="GO:0006364">
    <property type="term" value="P:rRNA processing"/>
    <property type="evidence" value="ECO:0007669"/>
    <property type="project" value="UniProtKB-KW"/>
</dbReference>
<evidence type="ECO:0000256" key="8">
    <source>
        <dbReference type="ARBA" id="ARBA00022884"/>
    </source>
</evidence>
<comment type="similarity">
    <text evidence="10">Belongs to the DEAD box helicase family.</text>
</comment>
<evidence type="ECO:0000259" key="14">
    <source>
        <dbReference type="PROSITE" id="PS51194"/>
    </source>
</evidence>
<proteinExistence type="inferred from homology"/>
<dbReference type="Pfam" id="PF00270">
    <property type="entry name" value="DEAD"/>
    <property type="match status" value="1"/>
</dbReference>
<dbReference type="Gene3D" id="3.40.50.300">
    <property type="entry name" value="P-loop containing nucleotide triphosphate hydrolases"/>
    <property type="match status" value="2"/>
</dbReference>
<comment type="function">
    <text evidence="11">RNA helicase.</text>
</comment>
<gene>
    <name evidence="16" type="primary">DBP4</name>
    <name evidence="16" type="ORF">HK103_001743</name>
</gene>
<keyword evidence="8 11" id="KW-0694">RNA-binding</keyword>
<feature type="region of interest" description="Disordered" evidence="12">
    <location>
        <begin position="629"/>
        <end position="747"/>
    </location>
</feature>
<feature type="short sequence motif" description="Q motif" evidence="9">
    <location>
        <begin position="5"/>
        <end position="33"/>
    </location>
</feature>
<feature type="compositionally biased region" description="Polar residues" evidence="12">
    <location>
        <begin position="663"/>
        <end position="683"/>
    </location>
</feature>
<evidence type="ECO:0000256" key="1">
    <source>
        <dbReference type="ARBA" id="ARBA00004604"/>
    </source>
</evidence>
<dbReference type="GO" id="GO:0005730">
    <property type="term" value="C:nucleolus"/>
    <property type="evidence" value="ECO:0007669"/>
    <property type="project" value="UniProtKB-SubCell"/>
</dbReference>
<dbReference type="InterPro" id="IPR011545">
    <property type="entry name" value="DEAD/DEAH_box_helicase_dom"/>
</dbReference>
<keyword evidence="17" id="KW-1185">Reference proteome</keyword>
<dbReference type="SMART" id="SM00490">
    <property type="entry name" value="HELICc"/>
    <property type="match status" value="1"/>
</dbReference>
<feature type="compositionally biased region" description="Acidic residues" evidence="12">
    <location>
        <begin position="686"/>
        <end position="706"/>
    </location>
</feature>
<dbReference type="CDD" id="cd18787">
    <property type="entry name" value="SF2_C_DEAD"/>
    <property type="match status" value="1"/>
</dbReference>
<evidence type="ECO:0000256" key="11">
    <source>
        <dbReference type="RuleBase" id="RU365068"/>
    </source>
</evidence>
<evidence type="ECO:0000259" key="15">
    <source>
        <dbReference type="PROSITE" id="PS51195"/>
    </source>
</evidence>
<dbReference type="PROSITE" id="PS00039">
    <property type="entry name" value="DEAD_ATP_HELICASE"/>
    <property type="match status" value="1"/>
</dbReference>
<keyword evidence="3" id="KW-0698">rRNA processing</keyword>
<dbReference type="InterPro" id="IPR014014">
    <property type="entry name" value="RNA_helicase_DEAD_Q_motif"/>
</dbReference>
<dbReference type="Pfam" id="PF13959">
    <property type="entry name" value="CTE_SPB4"/>
    <property type="match status" value="1"/>
</dbReference>
<evidence type="ECO:0000256" key="12">
    <source>
        <dbReference type="SAM" id="MobiDB-lite"/>
    </source>
</evidence>
<reference evidence="16" key="1">
    <citation type="submission" date="2020-05" db="EMBL/GenBank/DDBJ databases">
        <title>Phylogenomic resolution of chytrid fungi.</title>
        <authorList>
            <person name="Stajich J.E."/>
            <person name="Amses K."/>
            <person name="Simmons R."/>
            <person name="Seto K."/>
            <person name="Myers J."/>
            <person name="Bonds A."/>
            <person name="Quandt C.A."/>
            <person name="Barry K."/>
            <person name="Liu P."/>
            <person name="Grigoriev I."/>
            <person name="Longcore J.E."/>
            <person name="James T.Y."/>
        </authorList>
    </citation>
    <scope>NUCLEOTIDE SEQUENCE</scope>
    <source>
        <strain evidence="16">PLAUS21</strain>
    </source>
</reference>
<keyword evidence="7 10" id="KW-0067">ATP-binding</keyword>
<dbReference type="GO" id="GO:0016787">
    <property type="term" value="F:hydrolase activity"/>
    <property type="evidence" value="ECO:0007669"/>
    <property type="project" value="UniProtKB-KW"/>
</dbReference>
<dbReference type="PROSITE" id="PS51194">
    <property type="entry name" value="HELICASE_CTER"/>
    <property type="match status" value="1"/>
</dbReference>
<evidence type="ECO:0000256" key="10">
    <source>
        <dbReference type="RuleBase" id="RU000492"/>
    </source>
</evidence>
<evidence type="ECO:0000256" key="9">
    <source>
        <dbReference type="PROSITE-ProRule" id="PRU00552"/>
    </source>
</evidence>
<feature type="region of interest" description="Disordered" evidence="12">
    <location>
        <begin position="468"/>
        <end position="491"/>
    </location>
</feature>
<dbReference type="InterPro" id="IPR000629">
    <property type="entry name" value="RNA-helicase_DEAD-box_CS"/>
</dbReference>
<organism evidence="16 17">
    <name type="scientific">Boothiomyces macroporosus</name>
    <dbReference type="NCBI Taxonomy" id="261099"/>
    <lineage>
        <taxon>Eukaryota</taxon>
        <taxon>Fungi</taxon>
        <taxon>Fungi incertae sedis</taxon>
        <taxon>Chytridiomycota</taxon>
        <taxon>Chytridiomycota incertae sedis</taxon>
        <taxon>Chytridiomycetes</taxon>
        <taxon>Rhizophydiales</taxon>
        <taxon>Terramycetaceae</taxon>
        <taxon>Boothiomyces</taxon>
    </lineage>
</organism>
<dbReference type="PANTHER" id="PTHR24031">
    <property type="entry name" value="RNA HELICASE"/>
    <property type="match status" value="1"/>
</dbReference>
<feature type="region of interest" description="Disordered" evidence="12">
    <location>
        <begin position="512"/>
        <end position="549"/>
    </location>
</feature>
<evidence type="ECO:0000256" key="4">
    <source>
        <dbReference type="ARBA" id="ARBA00022741"/>
    </source>
</evidence>
<comment type="domain">
    <text evidence="11">The Q motif is unique to and characteristic of the DEAD box family of RNA helicases and controls ATP binding and hydrolysis.</text>
</comment>
<comment type="subcellular location">
    <subcellularLocation>
        <location evidence="1">Nucleus</location>
        <location evidence="1">Nucleolus</location>
    </subcellularLocation>
</comment>
<dbReference type="PROSITE" id="PS51192">
    <property type="entry name" value="HELICASE_ATP_BIND_1"/>
    <property type="match status" value="1"/>
</dbReference>
<dbReference type="GO" id="GO:0005524">
    <property type="term" value="F:ATP binding"/>
    <property type="evidence" value="ECO:0007669"/>
    <property type="project" value="UniProtKB-UniRule"/>
</dbReference>
<dbReference type="GO" id="GO:0003723">
    <property type="term" value="F:RNA binding"/>
    <property type="evidence" value="ECO:0007669"/>
    <property type="project" value="UniProtKB-UniRule"/>
</dbReference>
<accession>A0AAD5UN18</accession>
<dbReference type="CDD" id="cd17941">
    <property type="entry name" value="DEADc_DDX10"/>
    <property type="match status" value="1"/>
</dbReference>
<dbReference type="Proteomes" id="UP001210925">
    <property type="component" value="Unassembled WGS sequence"/>
</dbReference>
<dbReference type="InterPro" id="IPR001650">
    <property type="entry name" value="Helicase_C-like"/>
</dbReference>
<dbReference type="Pfam" id="PF00271">
    <property type="entry name" value="Helicase_C"/>
    <property type="match status" value="1"/>
</dbReference>
<name>A0AAD5UN18_9FUNG</name>
<dbReference type="AlphaFoldDB" id="A0AAD5UN18"/>
<dbReference type="EMBL" id="JADGKB010000015">
    <property type="protein sequence ID" value="KAJ3259852.1"/>
    <property type="molecule type" value="Genomic_DNA"/>
</dbReference>
<dbReference type="EC" id="3.6.4.13" evidence="11"/>
<feature type="domain" description="Helicase ATP-binding" evidence="13">
    <location>
        <begin position="36"/>
        <end position="210"/>
    </location>
</feature>
<evidence type="ECO:0000256" key="3">
    <source>
        <dbReference type="ARBA" id="ARBA00022552"/>
    </source>
</evidence>
<feature type="domain" description="Helicase C-terminal" evidence="14">
    <location>
        <begin position="236"/>
        <end position="385"/>
    </location>
</feature>
<evidence type="ECO:0000313" key="17">
    <source>
        <dbReference type="Proteomes" id="UP001210925"/>
    </source>
</evidence>
<dbReference type="InterPro" id="IPR027417">
    <property type="entry name" value="P-loop_NTPase"/>
</dbReference>
<dbReference type="InterPro" id="IPR025313">
    <property type="entry name" value="SPB4-like_CTE"/>
</dbReference>